<dbReference type="Proteomes" id="UP000244369">
    <property type="component" value="Chromosome"/>
</dbReference>
<sequence length="69" mass="7446">MSVTRTINYEVPAGHAAIAPVTQTVEYTRDVNGVAGYQDPVTDKITWNPWQVKSGKAEIASASVEQIKG</sequence>
<dbReference type="Gene3D" id="2.60.40.4300">
    <property type="match status" value="1"/>
</dbReference>
<evidence type="ECO:0000259" key="1">
    <source>
        <dbReference type="Pfam" id="PF17966"/>
    </source>
</evidence>
<dbReference type="EMBL" id="CP027805">
    <property type="protein sequence ID" value="AWD61484.1"/>
    <property type="molecule type" value="Genomic_DNA"/>
</dbReference>
<evidence type="ECO:0000313" key="2">
    <source>
        <dbReference type="EMBL" id="AWD61484.1"/>
    </source>
</evidence>
<reference evidence="2 3" key="1">
    <citation type="submission" date="2018-03" db="EMBL/GenBank/DDBJ databases">
        <title>Complete Genome Sequence of the Chinese traditional Highland Barley wine Isolate Lactobacillus reuteri WHH1689.</title>
        <authorList>
            <person name="Chen S."/>
            <person name="Chen L."/>
            <person name="Chen L."/>
            <person name="Li Y."/>
        </authorList>
    </citation>
    <scope>NUCLEOTIDE SEQUENCE [LARGE SCALE GENOMIC DNA]</scope>
    <source>
        <strain evidence="2 3">WHH1689</strain>
    </source>
</reference>
<gene>
    <name evidence="2" type="ORF">LWHH1689_0118</name>
</gene>
<accession>A0A2S1ENE8</accession>
<feature type="domain" description="Mub B2-like" evidence="1">
    <location>
        <begin position="2"/>
        <end position="67"/>
    </location>
</feature>
<organism evidence="2 3">
    <name type="scientific">Limosilactobacillus reuteri</name>
    <name type="common">Lactobacillus reuteri</name>
    <dbReference type="NCBI Taxonomy" id="1598"/>
    <lineage>
        <taxon>Bacteria</taxon>
        <taxon>Bacillati</taxon>
        <taxon>Bacillota</taxon>
        <taxon>Bacilli</taxon>
        <taxon>Lactobacillales</taxon>
        <taxon>Lactobacillaceae</taxon>
        <taxon>Limosilactobacillus</taxon>
    </lineage>
</organism>
<name>A0A2S1ENE8_LIMRT</name>
<proteinExistence type="predicted"/>
<protein>
    <submittedName>
        <fullName evidence="2">Cell wall/surface protein</fullName>
    </submittedName>
</protein>
<dbReference type="AlphaFoldDB" id="A0A2S1ENE8"/>
<dbReference type="Pfam" id="PF17966">
    <property type="entry name" value="Muc_B2"/>
    <property type="match status" value="1"/>
</dbReference>
<dbReference type="InterPro" id="IPR041495">
    <property type="entry name" value="Mub_B2"/>
</dbReference>
<evidence type="ECO:0000313" key="3">
    <source>
        <dbReference type="Proteomes" id="UP000244369"/>
    </source>
</evidence>